<dbReference type="EMBL" id="CP069798">
    <property type="protein sequence ID" value="QRQ82948.1"/>
    <property type="molecule type" value="Genomic_DNA"/>
</dbReference>
<dbReference type="RefSeq" id="WP_230340245.1">
    <property type="nucleotide sequence ID" value="NZ_CP069798.1"/>
</dbReference>
<evidence type="ECO:0000313" key="3">
    <source>
        <dbReference type="Proteomes" id="UP000653156"/>
    </source>
</evidence>
<name>A0A892ZKK9_9NEIS</name>
<dbReference type="AlphaFoldDB" id="A0A892ZKK9"/>
<evidence type="ECO:0000256" key="1">
    <source>
        <dbReference type="SAM" id="SignalP"/>
    </source>
</evidence>
<sequence length="122" mass="13174">MKTRLALCLYAGLLSTAAWAGCGEGSGQCYYYQAGALKSRGACQVTTCAATDQYFYTTWEWQKGGNKVSIGLGDEGKPISQRRLMLNGKPAYALSVPLKDDKMVCYGVIGTDELMCNDSGNF</sequence>
<feature type="signal peptide" evidence="1">
    <location>
        <begin position="1"/>
        <end position="20"/>
    </location>
</feature>
<reference evidence="2" key="1">
    <citation type="submission" date="2021-02" db="EMBL/GenBank/DDBJ databases">
        <title>Neisseriaceae sp. 26B isolated from the cloaca of a Common Toad-headed Turtle (Mesoclemmys nasuta).</title>
        <authorList>
            <person name="Spergser J."/>
            <person name="Busse H.-J."/>
        </authorList>
    </citation>
    <scope>NUCLEOTIDE SEQUENCE</scope>
    <source>
        <strain evidence="2">26B</strain>
    </source>
</reference>
<dbReference type="Proteomes" id="UP000653156">
    <property type="component" value="Chromosome"/>
</dbReference>
<protein>
    <recommendedName>
        <fullName evidence="4">Secreted protein</fullName>
    </recommendedName>
</protein>
<gene>
    <name evidence="2" type="ORF">JQU52_06135</name>
</gene>
<dbReference type="PROSITE" id="PS51257">
    <property type="entry name" value="PROKAR_LIPOPROTEIN"/>
    <property type="match status" value="1"/>
</dbReference>
<organism evidence="2 3">
    <name type="scientific">Paralysiella testudinis</name>
    <dbReference type="NCBI Taxonomy" id="2809020"/>
    <lineage>
        <taxon>Bacteria</taxon>
        <taxon>Pseudomonadati</taxon>
        <taxon>Pseudomonadota</taxon>
        <taxon>Betaproteobacteria</taxon>
        <taxon>Neisseriales</taxon>
        <taxon>Neisseriaceae</taxon>
        <taxon>Paralysiella</taxon>
    </lineage>
</organism>
<evidence type="ECO:0008006" key="4">
    <source>
        <dbReference type="Google" id="ProtNLM"/>
    </source>
</evidence>
<accession>A0A892ZKK9</accession>
<dbReference type="KEGG" id="ptes:JQU52_06135"/>
<proteinExistence type="predicted"/>
<keyword evidence="1" id="KW-0732">Signal</keyword>
<evidence type="ECO:0000313" key="2">
    <source>
        <dbReference type="EMBL" id="QRQ82948.1"/>
    </source>
</evidence>
<keyword evidence="3" id="KW-1185">Reference proteome</keyword>
<feature type="chain" id="PRO_5034304399" description="Secreted protein" evidence="1">
    <location>
        <begin position="21"/>
        <end position="122"/>
    </location>
</feature>